<dbReference type="Proteomes" id="UP000191200">
    <property type="component" value="Chromosome"/>
</dbReference>
<dbReference type="STRING" id="519472.BHY08_01500"/>
<gene>
    <name evidence="1" type="ORF">BHY08_01500</name>
</gene>
<sequence>MDKLNKEHYNNINKGESDMNTKNMSIEEVQTTFGISGVTKVKIHKGTTTGSKADRFSTKSFEIDLYLYENYKLEEEFVTQEMSKYFRKQGWKTSDISGQLYSKKNAELMINRPPTDEEAEQLGKNVSIWKLTDKFFEKMEEEMVAYEEYLEHQDKVKSKEETE</sequence>
<accession>A0A1J0A3W7</accession>
<evidence type="ECO:0000313" key="1">
    <source>
        <dbReference type="EMBL" id="APB30615.1"/>
    </source>
</evidence>
<dbReference type="EMBL" id="CP017267">
    <property type="protein sequence ID" value="APB30615.1"/>
    <property type="molecule type" value="Genomic_DNA"/>
</dbReference>
<keyword evidence="2" id="KW-1185">Reference proteome</keyword>
<dbReference type="RefSeq" id="WP_071456184.1">
    <property type="nucleotide sequence ID" value="NZ_CP017267.1"/>
</dbReference>
<proteinExistence type="predicted"/>
<dbReference type="AlphaFoldDB" id="A0A1J0A3W7"/>
<protein>
    <submittedName>
        <fullName evidence="1">Uncharacterized protein</fullName>
    </submittedName>
</protein>
<dbReference type="KEGG" id="vte:BHY08_01500"/>
<organism evidence="1 2">
    <name type="scientific">Vagococcus teuberi</name>
    <dbReference type="NCBI Taxonomy" id="519472"/>
    <lineage>
        <taxon>Bacteria</taxon>
        <taxon>Bacillati</taxon>
        <taxon>Bacillota</taxon>
        <taxon>Bacilli</taxon>
        <taxon>Lactobacillales</taxon>
        <taxon>Enterococcaceae</taxon>
        <taxon>Vagococcus</taxon>
    </lineage>
</organism>
<evidence type="ECO:0000313" key="2">
    <source>
        <dbReference type="Proteomes" id="UP000191200"/>
    </source>
</evidence>
<name>A0A1J0A3W7_9ENTE</name>
<reference evidence="1 2" key="1">
    <citation type="submission" date="2016-09" db="EMBL/GenBank/DDBJ databases">
        <title>Vagococcus teuberi sp. nov., isolated from the Malian artisanal sour milk fene.</title>
        <authorList>
            <person name="Wullschleger S."/>
            <person name="Seifert C."/>
            <person name="Baumgartner S."/>
            <person name="Lacroix C."/>
            <person name="Bonfoh B."/>
            <person name="Stevens M.J."/>
            <person name="Meile L."/>
        </authorList>
    </citation>
    <scope>NUCLEOTIDE SEQUENCE [LARGE SCALE GENOMIC DNA]</scope>
    <source>
        <strain evidence="1 2">DSM 21459</strain>
    </source>
</reference>